<proteinExistence type="predicted"/>
<name>A0A6P8ILD2_ACTTE</name>
<keyword evidence="4" id="KW-0677">Repeat</keyword>
<evidence type="ECO:0000256" key="8">
    <source>
        <dbReference type="ARBA" id="ARBA00023180"/>
    </source>
</evidence>
<feature type="disulfide bond" evidence="9">
    <location>
        <begin position="191"/>
        <end position="255"/>
    </location>
</feature>
<evidence type="ECO:0000256" key="10">
    <source>
        <dbReference type="SAM" id="SignalP"/>
    </source>
</evidence>
<comment type="subcellular location">
    <subcellularLocation>
        <location evidence="1">Membrane</location>
        <topology evidence="1">Single-pass membrane protein</topology>
    </subcellularLocation>
</comment>
<keyword evidence="12" id="KW-1185">Reference proteome</keyword>
<dbReference type="SUPFAM" id="SSF56487">
    <property type="entry name" value="SRCR-like"/>
    <property type="match status" value="2"/>
</dbReference>
<dbReference type="PANTHER" id="PTHR19331:SF465">
    <property type="entry name" value="EGG PEPTIDE SPERACT RECEPTOR"/>
    <property type="match status" value="1"/>
</dbReference>
<sequence>MVHFSFVIGILLLVFTSIQVRATVRLDKQSMRIAVRLVDGRSPNEGRVEVRYNGTWGTICKSKRRSYIETADVICKMLNYKRGVRIGTALVKGTGPILLKGLDCYGGERSIDECPHDGWLNTNGCHHRQDVRVICHGRKLVKNTIRRKVGLQGNQRPSAQTPPIKVRLAGGKTANTGILEVRYNGKWGLVCNNDWDMKDVQVICRMLGYPGVKKLKTTNFSPFNCRSWLVNNSCTGGESSIGLCSNDGWKKRLFCMSGKYVVVTCKT</sequence>
<dbReference type="Pfam" id="PF00530">
    <property type="entry name" value="SRCR"/>
    <property type="match status" value="2"/>
</dbReference>
<evidence type="ECO:0000256" key="6">
    <source>
        <dbReference type="ARBA" id="ARBA00023136"/>
    </source>
</evidence>
<dbReference type="InParanoid" id="A0A6P8ILD2"/>
<evidence type="ECO:0000256" key="4">
    <source>
        <dbReference type="ARBA" id="ARBA00022737"/>
    </source>
</evidence>
<dbReference type="PROSITE" id="PS00420">
    <property type="entry name" value="SRCR_1"/>
    <property type="match status" value="1"/>
</dbReference>
<dbReference type="PRINTS" id="PR00258">
    <property type="entry name" value="SPERACTRCPTR"/>
</dbReference>
<protein>
    <submittedName>
        <fullName evidence="13">Scavenger receptor cysteine-rich type 1 protein M130-like</fullName>
    </submittedName>
</protein>
<dbReference type="PROSITE" id="PS50287">
    <property type="entry name" value="SRCR_2"/>
    <property type="match status" value="2"/>
</dbReference>
<keyword evidence="8" id="KW-0325">Glycoprotein</keyword>
<dbReference type="Gene3D" id="3.10.250.10">
    <property type="entry name" value="SRCR-like domain"/>
    <property type="match status" value="2"/>
</dbReference>
<keyword evidence="5" id="KW-1133">Transmembrane helix</keyword>
<accession>A0A6P8ILD2</accession>
<evidence type="ECO:0000256" key="7">
    <source>
        <dbReference type="ARBA" id="ARBA00023157"/>
    </source>
</evidence>
<dbReference type="PANTHER" id="PTHR19331">
    <property type="entry name" value="SCAVENGER RECEPTOR DOMAIN-CONTAINING"/>
    <property type="match status" value="1"/>
</dbReference>
<evidence type="ECO:0000259" key="11">
    <source>
        <dbReference type="PROSITE" id="PS50287"/>
    </source>
</evidence>
<feature type="domain" description="SRCR" evidence="11">
    <location>
        <begin position="35"/>
        <end position="136"/>
    </location>
</feature>
<keyword evidence="6" id="KW-0472">Membrane</keyword>
<feature type="chain" id="PRO_5028474643" evidence="10">
    <location>
        <begin position="23"/>
        <end position="267"/>
    </location>
</feature>
<dbReference type="InterPro" id="IPR001190">
    <property type="entry name" value="SRCR"/>
</dbReference>
<dbReference type="FunFam" id="3.10.250.10:FF:000016">
    <property type="entry name" value="Scavenger receptor cysteine-rich protein type 12"/>
    <property type="match status" value="1"/>
</dbReference>
<dbReference type="GO" id="GO:0016020">
    <property type="term" value="C:membrane"/>
    <property type="evidence" value="ECO:0007669"/>
    <property type="project" value="UniProtKB-SubCell"/>
</dbReference>
<feature type="domain" description="SRCR" evidence="11">
    <location>
        <begin position="166"/>
        <end position="266"/>
    </location>
</feature>
<feature type="disulfide bond" evidence="9">
    <location>
        <begin position="234"/>
        <end position="244"/>
    </location>
</feature>
<feature type="disulfide bond" evidence="9">
    <location>
        <begin position="104"/>
        <end position="114"/>
    </location>
</feature>
<evidence type="ECO:0000256" key="5">
    <source>
        <dbReference type="ARBA" id="ARBA00022989"/>
    </source>
</evidence>
<keyword evidence="3 10" id="KW-0732">Signal</keyword>
<dbReference type="AlphaFoldDB" id="A0A6P8ILD2"/>
<evidence type="ECO:0000313" key="12">
    <source>
        <dbReference type="Proteomes" id="UP000515163"/>
    </source>
</evidence>
<dbReference type="RefSeq" id="XP_031567587.1">
    <property type="nucleotide sequence ID" value="XM_031711727.1"/>
</dbReference>
<dbReference type="KEGG" id="aten:116302438"/>
<gene>
    <name evidence="13" type="primary">LOC116302438</name>
</gene>
<dbReference type="Proteomes" id="UP000515163">
    <property type="component" value="Unplaced"/>
</dbReference>
<dbReference type="InterPro" id="IPR036772">
    <property type="entry name" value="SRCR-like_dom_sf"/>
</dbReference>
<comment type="caution">
    <text evidence="9">Lacks conserved residue(s) required for the propagation of feature annotation.</text>
</comment>
<keyword evidence="7 9" id="KW-1015">Disulfide bond</keyword>
<evidence type="ECO:0000256" key="9">
    <source>
        <dbReference type="PROSITE-ProRule" id="PRU00196"/>
    </source>
</evidence>
<organism evidence="12 13">
    <name type="scientific">Actinia tenebrosa</name>
    <name type="common">Australian red waratah sea anemone</name>
    <dbReference type="NCBI Taxonomy" id="6105"/>
    <lineage>
        <taxon>Eukaryota</taxon>
        <taxon>Metazoa</taxon>
        <taxon>Cnidaria</taxon>
        <taxon>Anthozoa</taxon>
        <taxon>Hexacorallia</taxon>
        <taxon>Actiniaria</taxon>
        <taxon>Actiniidae</taxon>
        <taxon>Actinia</taxon>
    </lineage>
</organism>
<dbReference type="SMART" id="SM00202">
    <property type="entry name" value="SR"/>
    <property type="match status" value="2"/>
</dbReference>
<evidence type="ECO:0000313" key="13">
    <source>
        <dbReference type="RefSeq" id="XP_031567587.1"/>
    </source>
</evidence>
<keyword evidence="2" id="KW-0812">Transmembrane</keyword>
<dbReference type="GeneID" id="116302438"/>
<dbReference type="OrthoDB" id="536948at2759"/>
<evidence type="ECO:0000256" key="2">
    <source>
        <dbReference type="ARBA" id="ARBA00022692"/>
    </source>
</evidence>
<feature type="disulfide bond" evidence="9">
    <location>
        <begin position="204"/>
        <end position="265"/>
    </location>
</feature>
<evidence type="ECO:0000256" key="1">
    <source>
        <dbReference type="ARBA" id="ARBA00004167"/>
    </source>
</evidence>
<dbReference type="FunFam" id="3.10.250.10:FF:000001">
    <property type="entry name" value="Lysyl oxidase 4 isoform X1"/>
    <property type="match status" value="1"/>
</dbReference>
<reference evidence="13" key="1">
    <citation type="submission" date="2025-08" db="UniProtKB">
        <authorList>
            <consortium name="RefSeq"/>
        </authorList>
    </citation>
    <scope>IDENTIFICATION</scope>
</reference>
<evidence type="ECO:0000256" key="3">
    <source>
        <dbReference type="ARBA" id="ARBA00022729"/>
    </source>
</evidence>
<feature type="signal peptide" evidence="10">
    <location>
        <begin position="1"/>
        <end position="22"/>
    </location>
</feature>